<accession>A0A8S3WIB0</accession>
<comment type="caution">
    <text evidence="1">The sequence shown here is derived from an EMBL/GenBank/DDBJ whole genome shotgun (WGS) entry which is preliminary data.</text>
</comment>
<organism evidence="1 2">
    <name type="scientific">Parnassius apollo</name>
    <name type="common">Apollo butterfly</name>
    <name type="synonym">Papilio apollo</name>
    <dbReference type="NCBI Taxonomy" id="110799"/>
    <lineage>
        <taxon>Eukaryota</taxon>
        <taxon>Metazoa</taxon>
        <taxon>Ecdysozoa</taxon>
        <taxon>Arthropoda</taxon>
        <taxon>Hexapoda</taxon>
        <taxon>Insecta</taxon>
        <taxon>Pterygota</taxon>
        <taxon>Neoptera</taxon>
        <taxon>Endopterygota</taxon>
        <taxon>Lepidoptera</taxon>
        <taxon>Glossata</taxon>
        <taxon>Ditrysia</taxon>
        <taxon>Papilionoidea</taxon>
        <taxon>Papilionidae</taxon>
        <taxon>Parnassiinae</taxon>
        <taxon>Parnassini</taxon>
        <taxon>Parnassius</taxon>
        <taxon>Parnassius</taxon>
    </lineage>
</organism>
<sequence>MCVCFCVGITHDVLTIVNNLHYRYTNNETLSHNLPRHRLYYSRQAVPGYLLQRNDNTLYFTFEQIDTIPNRLVGYMNMETKETKVIDGIQNASSLAIDQKFNRVYVGSRHGLYKINYFKQAERLPIQDDVRSVFFKDVLYFVNTKGEVYRFVDGFGAVVRELQGVAVEDLIIDNDYNMLFVSDKALFRIKLGTRAVNIHEKVIVDVLSTDVYSKAYVCATNGVYVYNKYKYALDKVAIIGNLRGLTFNRENEPIYAVGDLIIKLSENEVPCFEN</sequence>
<evidence type="ECO:0000313" key="2">
    <source>
        <dbReference type="Proteomes" id="UP000691718"/>
    </source>
</evidence>
<proteinExistence type="predicted"/>
<dbReference type="OrthoDB" id="7166767at2759"/>
<gene>
    <name evidence="1" type="ORF">PAPOLLO_LOCUS6457</name>
</gene>
<evidence type="ECO:0000313" key="1">
    <source>
        <dbReference type="EMBL" id="CAG4960894.1"/>
    </source>
</evidence>
<reference evidence="1" key="1">
    <citation type="submission" date="2021-04" db="EMBL/GenBank/DDBJ databases">
        <authorList>
            <person name="Tunstrom K."/>
        </authorList>
    </citation>
    <scope>NUCLEOTIDE SEQUENCE</scope>
</reference>
<dbReference type="AlphaFoldDB" id="A0A8S3WIB0"/>
<name>A0A8S3WIB0_PARAO</name>
<keyword evidence="2" id="KW-1185">Reference proteome</keyword>
<dbReference type="EMBL" id="CAJQZP010000419">
    <property type="protein sequence ID" value="CAG4960894.1"/>
    <property type="molecule type" value="Genomic_DNA"/>
</dbReference>
<protein>
    <submittedName>
        <fullName evidence="1">(apollo) hypothetical protein</fullName>
    </submittedName>
</protein>
<dbReference type="Proteomes" id="UP000691718">
    <property type="component" value="Unassembled WGS sequence"/>
</dbReference>